<dbReference type="Pfam" id="PF01436">
    <property type="entry name" value="NHL"/>
    <property type="match status" value="1"/>
</dbReference>
<dbReference type="RefSeq" id="WP_273669861.1">
    <property type="nucleotide sequence ID" value="NZ_JAQQXR010000002.1"/>
</dbReference>
<reference evidence="5 6" key="1">
    <citation type="submission" date="2022-10" db="EMBL/GenBank/DDBJ databases">
        <title>Janthinobacterium sp. hw3 Genome sequencing.</title>
        <authorList>
            <person name="Park S."/>
        </authorList>
    </citation>
    <scope>NUCLEOTIDE SEQUENCE [LARGE SCALE GENOMIC DNA]</scope>
    <source>
        <strain evidence="6">hw3</strain>
    </source>
</reference>
<comment type="caution">
    <text evidence="5">The sequence shown here is derived from an EMBL/GenBank/DDBJ whole genome shotgun (WGS) entry which is preliminary data.</text>
</comment>
<feature type="chain" id="PRO_5045486091" evidence="4">
    <location>
        <begin position="28"/>
        <end position="822"/>
    </location>
</feature>
<proteinExistence type="predicted"/>
<dbReference type="InterPro" id="IPR001258">
    <property type="entry name" value="NHL_repeat"/>
</dbReference>
<feature type="region of interest" description="Disordered" evidence="3">
    <location>
        <begin position="34"/>
        <end position="53"/>
    </location>
</feature>
<feature type="repeat" description="NHL" evidence="2">
    <location>
        <begin position="317"/>
        <end position="352"/>
    </location>
</feature>
<dbReference type="SUPFAM" id="SSF101898">
    <property type="entry name" value="NHL repeat"/>
    <property type="match status" value="1"/>
</dbReference>
<name>A0ABT5JWR0_9BURK</name>
<evidence type="ECO:0000256" key="3">
    <source>
        <dbReference type="SAM" id="MobiDB-lite"/>
    </source>
</evidence>
<dbReference type="SUPFAM" id="SSF63829">
    <property type="entry name" value="Calcium-dependent phosphotriesterase"/>
    <property type="match status" value="1"/>
</dbReference>
<dbReference type="Gene3D" id="2.120.10.30">
    <property type="entry name" value="TolB, C-terminal domain"/>
    <property type="match status" value="5"/>
</dbReference>
<dbReference type="InterPro" id="IPR011042">
    <property type="entry name" value="6-blade_b-propeller_TolB-like"/>
</dbReference>
<dbReference type="InterPro" id="IPR050952">
    <property type="entry name" value="TRIM-NHL_E3_ligases"/>
</dbReference>
<dbReference type="PROSITE" id="PS51125">
    <property type="entry name" value="NHL"/>
    <property type="match status" value="1"/>
</dbReference>
<evidence type="ECO:0000256" key="2">
    <source>
        <dbReference type="PROSITE-ProRule" id="PRU00504"/>
    </source>
</evidence>
<sequence>MNLPSIFNRLWRAGLLSGLALASTAQATQTFADEDRSAELASQPPHQRYQFNSPTTVTYDKSSIGAGAAGARVYVADMGNDRVVVLNLNGQKIGVLDAADTLRAADSPAAAVAPIKAPLGIAFLSASEALDPRLAGLYVNDVGSHQIHFFRPDAADADKFYYVTSFGVKGSGGGLELNVPRNMVVTPQGWVYVSDEFNNRIKGFRLNPDAAYAVTYLNTSGAVDAGGHAIPAGPVIPGVDKDYGSDSGNYSSYAGQPNKVAGFRIPQGMTYWRSPAGNHTYLYVCDNGNNRIKIFEVNQGSGAITLVDIIGRYTANGTAGHLKRPRGVRTDKAGNLYVADSYNGQILKFANLDGALGTVSYRAGGASDASAAWTYGRLGIQQIELRAPVTAATEDAAFQLPNDAVPIENPDGTPYRESIWASGVFYSNLPVLLVSDPGNHRIKKCWAASSGGSIVRCSVSAGVGGTASNEFWGYPRTLTGQVHAISAMTYLQGSSRLLVSDTPNTRINMYSASGAYLGKFGGGDINYGVTGISAFPVSAGEEVAVVTAADTSLPFPYTGDSSLRIYKADGTLRYTFNLGYRTTGLAAPKIAFANANFPVGLHVKAEAPADQFSVYLTSFGNYAWKFSYNRAAGTLSYAWAAGGADASKGTDVGTSWALGPNFYNQGAAGTFDTIQGILALNNRVYAVDRRNQRIQALNPANGALLGQIGQGGGTYDHNGNIVADEFFLPEGLGYDSTRQRLLVGDGFNMVAKSFANPDLVAPNASGKILPAFNGYWLNPALGTRPGGLFATQQAVAGGGKVYVSSLISCRVTIFDWSELTPP</sequence>
<keyword evidence="4" id="KW-0732">Signal</keyword>
<evidence type="ECO:0000313" key="5">
    <source>
        <dbReference type="EMBL" id="MDC8757175.1"/>
    </source>
</evidence>
<dbReference type="PANTHER" id="PTHR24104">
    <property type="entry name" value="E3 UBIQUITIN-PROTEIN LIGASE NHLRC1-RELATED"/>
    <property type="match status" value="1"/>
</dbReference>
<feature type="signal peptide" evidence="4">
    <location>
        <begin position="1"/>
        <end position="27"/>
    </location>
</feature>
<dbReference type="EMBL" id="JAQQXR010000002">
    <property type="protein sequence ID" value="MDC8757175.1"/>
    <property type="molecule type" value="Genomic_DNA"/>
</dbReference>
<evidence type="ECO:0000313" key="6">
    <source>
        <dbReference type="Proteomes" id="UP001221208"/>
    </source>
</evidence>
<protein>
    <submittedName>
        <fullName evidence="5">NHL repeat-containing protein</fullName>
    </submittedName>
</protein>
<dbReference type="PANTHER" id="PTHR24104:SF25">
    <property type="entry name" value="PROTEIN LIN-41"/>
    <property type="match status" value="1"/>
</dbReference>
<evidence type="ECO:0000256" key="4">
    <source>
        <dbReference type="SAM" id="SignalP"/>
    </source>
</evidence>
<evidence type="ECO:0000256" key="1">
    <source>
        <dbReference type="ARBA" id="ARBA00022737"/>
    </source>
</evidence>
<keyword evidence="6" id="KW-1185">Reference proteome</keyword>
<organism evidence="5 6">
    <name type="scientific">Janthinobacterium fluminis</name>
    <dbReference type="NCBI Taxonomy" id="2987524"/>
    <lineage>
        <taxon>Bacteria</taxon>
        <taxon>Pseudomonadati</taxon>
        <taxon>Pseudomonadota</taxon>
        <taxon>Betaproteobacteria</taxon>
        <taxon>Burkholderiales</taxon>
        <taxon>Oxalobacteraceae</taxon>
        <taxon>Janthinobacterium</taxon>
    </lineage>
</organism>
<gene>
    <name evidence="5" type="ORF">OIK44_06180</name>
</gene>
<dbReference type="Proteomes" id="UP001221208">
    <property type="component" value="Unassembled WGS sequence"/>
</dbReference>
<dbReference type="CDD" id="cd05819">
    <property type="entry name" value="NHL"/>
    <property type="match status" value="1"/>
</dbReference>
<accession>A0ABT5JWR0</accession>
<keyword evidence="1" id="KW-0677">Repeat</keyword>